<comment type="caution">
    <text evidence="1">The sequence shown here is derived from an EMBL/GenBank/DDBJ whole genome shotgun (WGS) entry which is preliminary data.</text>
</comment>
<gene>
    <name evidence="1" type="ORF">VSR83_11995</name>
</gene>
<sequence length="381" mass="42037">MAQVSKMDKARTALVLDHPFFASILLRRPMKERKDIPILAIDKRGTIYYNEQACEKLSVPELVWGLAHECMHYMGQHAARMQAREHKKWNYATDAFINDTLTSAGVGQPIPDTVNMPGSKDKTCEDIYAELPDNPGGGGSGKGQGGGDGQQQQGLGDDILDEGGHVSEGEARQMEAQAKIEIAEAAQAAKMRGKLPAALADFVADFLASKTPWYEILERYMVSFTRQEVSWKRPNKRFAAHGIYLPTRAKHPSMGTLVCQIDVSGSISEKELAAYNGHLSRIIADVHPKKVHVLYVDTQVQKHQEFNAGDEVKLEFYSGGGTHMPAGFSYIEEHGIECDVFVCLTDGYTGFDQDPGFPTVWCISSNVEAPYGANVHFDLND</sequence>
<protein>
    <submittedName>
        <fullName evidence="1">VWA-like domain-containing protein</fullName>
    </submittedName>
</protein>
<dbReference type="Proteomes" id="UP001392318">
    <property type="component" value="Unassembled WGS sequence"/>
</dbReference>
<reference evidence="1" key="1">
    <citation type="submission" date="2024-01" db="EMBL/GenBank/DDBJ databases">
        <title>The diversity of rhizobia nodulating Mimosa spp. in eleven states of Brazil covering several biomes is determined by host plant, location, and edaphic factors.</title>
        <authorList>
            <person name="Rouws L."/>
            <person name="Barauna A."/>
            <person name="Beukes C."/>
            <person name="De Faria S.M."/>
            <person name="Gross E."/>
            <person name="Dos Reis Junior F.B."/>
            <person name="Simon M."/>
            <person name="Maluk M."/>
            <person name="Odee D.W."/>
            <person name="Kenicer G."/>
            <person name="Young J.P.W."/>
            <person name="Reis V.M."/>
            <person name="Zilli J."/>
            <person name="James E.K."/>
        </authorList>
    </citation>
    <scope>NUCLEOTIDE SEQUENCE</scope>
    <source>
        <strain evidence="1">JPY452</strain>
    </source>
</reference>
<evidence type="ECO:0000313" key="2">
    <source>
        <dbReference type="Proteomes" id="UP001392318"/>
    </source>
</evidence>
<accession>A0ACC6RGT2</accession>
<name>A0ACC6RGT2_9BURK</name>
<evidence type="ECO:0000313" key="1">
    <source>
        <dbReference type="EMBL" id="MEM5400804.1"/>
    </source>
</evidence>
<proteinExistence type="predicted"/>
<dbReference type="EMBL" id="JAYMRU010000007">
    <property type="protein sequence ID" value="MEM5400804.1"/>
    <property type="molecule type" value="Genomic_DNA"/>
</dbReference>
<organism evidence="1 2">
    <name type="scientific">Paraburkholderia unamae</name>
    <dbReference type="NCBI Taxonomy" id="219649"/>
    <lineage>
        <taxon>Bacteria</taxon>
        <taxon>Pseudomonadati</taxon>
        <taxon>Pseudomonadota</taxon>
        <taxon>Betaproteobacteria</taxon>
        <taxon>Burkholderiales</taxon>
        <taxon>Burkholderiaceae</taxon>
        <taxon>Paraburkholderia</taxon>
    </lineage>
</organism>
<keyword evidence="2" id="KW-1185">Reference proteome</keyword>